<feature type="signal peptide" evidence="1">
    <location>
        <begin position="1"/>
        <end position="29"/>
    </location>
</feature>
<dbReference type="Proteomes" id="UP000604046">
    <property type="component" value="Unassembled WGS sequence"/>
</dbReference>
<evidence type="ECO:0000256" key="1">
    <source>
        <dbReference type="SAM" id="SignalP"/>
    </source>
</evidence>
<evidence type="ECO:0000313" key="4">
    <source>
        <dbReference type="Proteomes" id="UP000604046"/>
    </source>
</evidence>
<dbReference type="CDD" id="cd02440">
    <property type="entry name" value="AdoMet_MTases"/>
    <property type="match status" value="1"/>
</dbReference>
<keyword evidence="1" id="KW-0732">Signal</keyword>
<dbReference type="PANTHER" id="PTHR42912">
    <property type="entry name" value="METHYLTRANSFERASE"/>
    <property type="match status" value="1"/>
</dbReference>
<comment type="caution">
    <text evidence="3">The sequence shown here is derived from an EMBL/GenBank/DDBJ whole genome shotgun (WGS) entry which is preliminary data.</text>
</comment>
<feature type="domain" description="Methyltransferase type 11" evidence="2">
    <location>
        <begin position="85"/>
        <end position="206"/>
    </location>
</feature>
<accession>A0A812P6L9</accession>
<dbReference type="InterPro" id="IPR050508">
    <property type="entry name" value="Methyltransf_Superfamily"/>
</dbReference>
<dbReference type="InterPro" id="IPR013216">
    <property type="entry name" value="Methyltransf_11"/>
</dbReference>
<dbReference type="Pfam" id="PF08241">
    <property type="entry name" value="Methyltransf_11"/>
    <property type="match status" value="1"/>
</dbReference>
<sequence length="316" mass="35632">MARVARLKWIWQAPRMVLVVVVLNHRTSFAPPDAGDLQSIRVVHHAAAPPSGASNFDKLVRTEPDREFVARVAAKLPHCEQRAVLELGFGSGQEALELRKQAPWVEITALDRPAESSKRSCPKSFDRPGRRPGELPASSFPCYAPNLQKHNIKVIPHTLPETLPFPDGSFDVVFSRFSLYYFQEEALAKLLTDIHRVLRPEGSLVFMIKTQENLKISIGKVLFPRAKWHSLLQGAGFHVQLEEPERRAEAMWAGKPWIFEAVRPRGQHLISEIDERVAWLAATATSDDSWAVSEILAQRKQESEVLLPQFPCAPDY</sequence>
<dbReference type="Gene3D" id="3.40.50.150">
    <property type="entry name" value="Vaccinia Virus protein VP39"/>
    <property type="match status" value="1"/>
</dbReference>
<evidence type="ECO:0000259" key="2">
    <source>
        <dbReference type="Pfam" id="PF08241"/>
    </source>
</evidence>
<organism evidence="3 4">
    <name type="scientific">Symbiodinium natans</name>
    <dbReference type="NCBI Taxonomy" id="878477"/>
    <lineage>
        <taxon>Eukaryota</taxon>
        <taxon>Sar</taxon>
        <taxon>Alveolata</taxon>
        <taxon>Dinophyceae</taxon>
        <taxon>Suessiales</taxon>
        <taxon>Symbiodiniaceae</taxon>
        <taxon>Symbiodinium</taxon>
    </lineage>
</organism>
<dbReference type="GO" id="GO:0008757">
    <property type="term" value="F:S-adenosylmethionine-dependent methyltransferase activity"/>
    <property type="evidence" value="ECO:0007669"/>
    <property type="project" value="InterPro"/>
</dbReference>
<feature type="chain" id="PRO_5033039874" description="Methyltransferase type 11 domain-containing protein" evidence="1">
    <location>
        <begin position="30"/>
        <end position="316"/>
    </location>
</feature>
<dbReference type="AlphaFoldDB" id="A0A812P6L9"/>
<dbReference type="SUPFAM" id="SSF53335">
    <property type="entry name" value="S-adenosyl-L-methionine-dependent methyltransferases"/>
    <property type="match status" value="1"/>
</dbReference>
<proteinExistence type="predicted"/>
<reference evidence="3" key="1">
    <citation type="submission" date="2021-02" db="EMBL/GenBank/DDBJ databases">
        <authorList>
            <person name="Dougan E. K."/>
            <person name="Rhodes N."/>
            <person name="Thang M."/>
            <person name="Chan C."/>
        </authorList>
    </citation>
    <scope>NUCLEOTIDE SEQUENCE</scope>
</reference>
<dbReference type="EMBL" id="CAJNDS010002150">
    <property type="protein sequence ID" value="CAE7352321.1"/>
    <property type="molecule type" value="Genomic_DNA"/>
</dbReference>
<gene>
    <name evidence="3" type="ORF">SNAT2548_LOCUS18597</name>
</gene>
<protein>
    <recommendedName>
        <fullName evidence="2">Methyltransferase type 11 domain-containing protein</fullName>
    </recommendedName>
</protein>
<name>A0A812P6L9_9DINO</name>
<dbReference type="InterPro" id="IPR029063">
    <property type="entry name" value="SAM-dependent_MTases_sf"/>
</dbReference>
<evidence type="ECO:0000313" key="3">
    <source>
        <dbReference type="EMBL" id="CAE7352321.1"/>
    </source>
</evidence>
<keyword evidence="4" id="KW-1185">Reference proteome</keyword>
<dbReference type="OrthoDB" id="2013972at2759"/>
<dbReference type="PANTHER" id="PTHR42912:SF93">
    <property type="entry name" value="N6-ADENOSINE-METHYLTRANSFERASE TMT1A"/>
    <property type="match status" value="1"/>
</dbReference>